<dbReference type="AlphaFoldDB" id="A0A7S7NWQ9"/>
<reference evidence="7 8" key="1">
    <citation type="submission" date="2020-10" db="EMBL/GenBank/DDBJ databases">
        <title>Complete genome sequence of Paludibaculum fermentans P105T, a facultatively anaerobic acidobacterium capable of dissimilatory Fe(III) reduction.</title>
        <authorList>
            <person name="Dedysh S.N."/>
            <person name="Beletsky A.V."/>
            <person name="Kulichevskaya I.S."/>
            <person name="Mardanov A.V."/>
            <person name="Ravin N.V."/>
        </authorList>
    </citation>
    <scope>NUCLEOTIDE SEQUENCE [LARGE SCALE GENOMIC DNA]</scope>
    <source>
        <strain evidence="7 8">P105</strain>
    </source>
</reference>
<accession>A0A7S7NWQ9</accession>
<gene>
    <name evidence="7" type="primary">ccmA</name>
    <name evidence="7" type="ORF">IRI77_15095</name>
</gene>
<keyword evidence="2" id="KW-0813">Transport</keyword>
<dbReference type="Proteomes" id="UP000593892">
    <property type="component" value="Chromosome"/>
</dbReference>
<dbReference type="KEGG" id="pfer:IRI77_15095"/>
<dbReference type="CDD" id="cd03230">
    <property type="entry name" value="ABC_DR_subfamily_A"/>
    <property type="match status" value="1"/>
</dbReference>
<evidence type="ECO:0000313" key="8">
    <source>
        <dbReference type="Proteomes" id="UP000593892"/>
    </source>
</evidence>
<name>A0A7S7NWQ9_PALFE</name>
<evidence type="ECO:0000256" key="3">
    <source>
        <dbReference type="ARBA" id="ARBA00022741"/>
    </source>
</evidence>
<dbReference type="InterPro" id="IPR005895">
    <property type="entry name" value="ABC_transptr_haem_export_CcmA"/>
</dbReference>
<dbReference type="Pfam" id="PF00005">
    <property type="entry name" value="ABC_tran"/>
    <property type="match status" value="1"/>
</dbReference>
<organism evidence="7 8">
    <name type="scientific">Paludibaculum fermentans</name>
    <dbReference type="NCBI Taxonomy" id="1473598"/>
    <lineage>
        <taxon>Bacteria</taxon>
        <taxon>Pseudomonadati</taxon>
        <taxon>Acidobacteriota</taxon>
        <taxon>Terriglobia</taxon>
        <taxon>Bryobacterales</taxon>
        <taxon>Bryobacteraceae</taxon>
        <taxon>Paludibaculum</taxon>
    </lineage>
</organism>
<keyword evidence="5 7" id="KW-0067">ATP-binding</keyword>
<keyword evidence="8" id="KW-1185">Reference proteome</keyword>
<feature type="domain" description="ABC transporter" evidence="6">
    <location>
        <begin position="4"/>
        <end position="230"/>
    </location>
</feature>
<dbReference type="InterPro" id="IPR003593">
    <property type="entry name" value="AAA+_ATPase"/>
</dbReference>
<dbReference type="GO" id="GO:0016887">
    <property type="term" value="F:ATP hydrolysis activity"/>
    <property type="evidence" value="ECO:0007669"/>
    <property type="project" value="InterPro"/>
</dbReference>
<dbReference type="NCBIfam" id="TIGR01189">
    <property type="entry name" value="ccmA"/>
    <property type="match status" value="1"/>
</dbReference>
<evidence type="ECO:0000256" key="1">
    <source>
        <dbReference type="ARBA" id="ARBA00005417"/>
    </source>
</evidence>
<dbReference type="SMART" id="SM00382">
    <property type="entry name" value="AAA"/>
    <property type="match status" value="1"/>
</dbReference>
<protein>
    <submittedName>
        <fullName evidence="7">Heme ABC exporter ATP-binding protein CcmA</fullName>
    </submittedName>
</protein>
<dbReference type="EMBL" id="CP063849">
    <property type="protein sequence ID" value="QOY91218.1"/>
    <property type="molecule type" value="Genomic_DNA"/>
</dbReference>
<dbReference type="GO" id="GO:0017004">
    <property type="term" value="P:cytochrome complex assembly"/>
    <property type="evidence" value="ECO:0007669"/>
    <property type="project" value="UniProtKB-KW"/>
</dbReference>
<dbReference type="GO" id="GO:0005524">
    <property type="term" value="F:ATP binding"/>
    <property type="evidence" value="ECO:0007669"/>
    <property type="project" value="UniProtKB-KW"/>
</dbReference>
<dbReference type="InterPro" id="IPR027417">
    <property type="entry name" value="P-loop_NTPase"/>
</dbReference>
<dbReference type="PANTHER" id="PTHR43335">
    <property type="entry name" value="ABC TRANSPORTER, ATP-BINDING PROTEIN"/>
    <property type="match status" value="1"/>
</dbReference>
<evidence type="ECO:0000256" key="2">
    <source>
        <dbReference type="ARBA" id="ARBA00022448"/>
    </source>
</evidence>
<proteinExistence type="inferred from homology"/>
<dbReference type="Gene3D" id="3.40.50.300">
    <property type="entry name" value="P-loop containing nucleotide triphosphate hydrolases"/>
    <property type="match status" value="1"/>
</dbReference>
<comment type="similarity">
    <text evidence="1">Belongs to the ABC transporter superfamily.</text>
</comment>
<evidence type="ECO:0000256" key="5">
    <source>
        <dbReference type="ARBA" id="ARBA00022840"/>
    </source>
</evidence>
<dbReference type="SUPFAM" id="SSF52540">
    <property type="entry name" value="P-loop containing nucleoside triphosphate hydrolases"/>
    <property type="match status" value="1"/>
</dbReference>
<dbReference type="GO" id="GO:0022857">
    <property type="term" value="F:transmembrane transporter activity"/>
    <property type="evidence" value="ECO:0007669"/>
    <property type="project" value="InterPro"/>
</dbReference>
<sequence length="232" mass="26122">MKALAVEGVWKFYGDYAALREVSFDIEPGQCVALLGRNGAGKTTLIRILAGLSRPSRGVVKVFDTDFQNRTTRNRIGILGHGIAIYDELSAYENLRLFASLYGLEKPDAAANHWLERTGLDRVKDSLVREFSRGMRQRLAVARAFLHDPQMLLLDEPFTALDDRAIALLQNLLRDALKEGRTVLMSTHQLREALELATHVVLINRGKLAHRGLRTQEMLDDPGYLYRTYGEA</sequence>
<dbReference type="InterPro" id="IPR003439">
    <property type="entry name" value="ABC_transporter-like_ATP-bd"/>
</dbReference>
<dbReference type="PANTHER" id="PTHR43335:SF4">
    <property type="entry name" value="ABC TRANSPORTER, ATP-BINDING PROTEIN"/>
    <property type="match status" value="1"/>
</dbReference>
<keyword evidence="3" id="KW-0547">Nucleotide-binding</keyword>
<dbReference type="RefSeq" id="WP_194452872.1">
    <property type="nucleotide sequence ID" value="NZ_CP063849.1"/>
</dbReference>
<evidence type="ECO:0000313" key="7">
    <source>
        <dbReference type="EMBL" id="QOY91218.1"/>
    </source>
</evidence>
<evidence type="ECO:0000256" key="4">
    <source>
        <dbReference type="ARBA" id="ARBA00022748"/>
    </source>
</evidence>
<evidence type="ECO:0000259" key="6">
    <source>
        <dbReference type="PROSITE" id="PS50893"/>
    </source>
</evidence>
<keyword evidence="4" id="KW-0201">Cytochrome c-type biogenesis</keyword>
<dbReference type="PROSITE" id="PS50893">
    <property type="entry name" value="ABC_TRANSPORTER_2"/>
    <property type="match status" value="1"/>
</dbReference>